<sequence length="374" mass="42556">MKSESAASSTSLSLWREASDTHVRSRFAGYYYLLAWGLLWFTSSEPWENLWAWGGGSLLLLLFFALRSHHRPSAQLDPAQLQRWLDLHWLAILLQSMTWGLMLAGIQLHPEIVASHLLIMLSVVVFGTSLAFTYPMRMGRCALAILLTYLPSTAIKFHLGIGDIGESVALVIYLGYLGLFLYRWNREYRIGLERELRLLLHGEQLDRLSRTDALTGLGNRYQFNALLPAWLANARRQNGQLTLVLLDIDYFKAVNDQYGHRTGDLGLQAFAERMRQVFRRDSDILLRLGGEEFAVLMPDTMLEQAIPLAERFRADLAAQPLRVEAQVEELPLTCSLGIGHFLPLCDDSAETFYKRVDDALYRAKARGRNRLELA</sequence>
<feature type="transmembrane region" description="Helical" evidence="5">
    <location>
        <begin position="112"/>
        <end position="134"/>
    </location>
</feature>
<reference evidence="8" key="1">
    <citation type="submission" date="2016-10" db="EMBL/GenBank/DDBJ databases">
        <authorList>
            <person name="Varghese N."/>
            <person name="Submissions S."/>
        </authorList>
    </citation>
    <scope>NUCLEOTIDE SEQUENCE [LARGE SCALE GENOMIC DNA]</scope>
    <source>
        <strain evidence="8">DSM 17834</strain>
    </source>
</reference>
<dbReference type="GO" id="GO:0005886">
    <property type="term" value="C:plasma membrane"/>
    <property type="evidence" value="ECO:0007669"/>
    <property type="project" value="UniProtKB-SubCell"/>
</dbReference>
<comment type="cofactor">
    <cofactor evidence="1">
        <name>Mg(2+)</name>
        <dbReference type="ChEBI" id="CHEBI:18420"/>
    </cofactor>
</comment>
<keyword evidence="8" id="KW-1185">Reference proteome</keyword>
<evidence type="ECO:0000313" key="7">
    <source>
        <dbReference type="EMBL" id="SFP19202.1"/>
    </source>
</evidence>
<dbReference type="NCBIfam" id="TIGR00254">
    <property type="entry name" value="GGDEF"/>
    <property type="match status" value="1"/>
</dbReference>
<gene>
    <name evidence="7" type="ORF">SAMN05216190_10677</name>
</gene>
<dbReference type="GO" id="GO:1902201">
    <property type="term" value="P:negative regulation of bacterial-type flagellum-dependent cell motility"/>
    <property type="evidence" value="ECO:0007669"/>
    <property type="project" value="TreeGrafter"/>
</dbReference>
<feature type="transmembrane region" description="Helical" evidence="5">
    <location>
        <begin position="50"/>
        <end position="66"/>
    </location>
</feature>
<evidence type="ECO:0000256" key="5">
    <source>
        <dbReference type="SAM" id="Phobius"/>
    </source>
</evidence>
<dbReference type="PROSITE" id="PS50887">
    <property type="entry name" value="GGDEF"/>
    <property type="match status" value="1"/>
</dbReference>
<dbReference type="CDD" id="cd01949">
    <property type="entry name" value="GGDEF"/>
    <property type="match status" value="1"/>
</dbReference>
<evidence type="ECO:0000256" key="1">
    <source>
        <dbReference type="ARBA" id="ARBA00001946"/>
    </source>
</evidence>
<dbReference type="EC" id="2.7.7.65" evidence="3"/>
<dbReference type="EMBL" id="FOWX01000006">
    <property type="protein sequence ID" value="SFP19202.1"/>
    <property type="molecule type" value="Genomic_DNA"/>
</dbReference>
<feature type="transmembrane region" description="Helical" evidence="5">
    <location>
        <begin position="141"/>
        <end position="161"/>
    </location>
</feature>
<dbReference type="FunFam" id="3.30.70.270:FF:000001">
    <property type="entry name" value="Diguanylate cyclase domain protein"/>
    <property type="match status" value="1"/>
</dbReference>
<feature type="domain" description="GGDEF" evidence="6">
    <location>
        <begin position="239"/>
        <end position="374"/>
    </location>
</feature>
<comment type="catalytic activity">
    <reaction evidence="4">
        <text>2 GTP = 3',3'-c-di-GMP + 2 diphosphate</text>
        <dbReference type="Rhea" id="RHEA:24898"/>
        <dbReference type="ChEBI" id="CHEBI:33019"/>
        <dbReference type="ChEBI" id="CHEBI:37565"/>
        <dbReference type="ChEBI" id="CHEBI:58805"/>
        <dbReference type="EC" id="2.7.7.65"/>
    </reaction>
</comment>
<comment type="subcellular location">
    <subcellularLocation>
        <location evidence="2">Cell inner membrane</location>
    </subcellularLocation>
</comment>
<dbReference type="GO" id="GO:0043709">
    <property type="term" value="P:cell adhesion involved in single-species biofilm formation"/>
    <property type="evidence" value="ECO:0007669"/>
    <property type="project" value="TreeGrafter"/>
</dbReference>
<dbReference type="InterPro" id="IPR029787">
    <property type="entry name" value="Nucleotide_cyclase"/>
</dbReference>
<dbReference type="STRING" id="289003.SAMN05216190_10677"/>
<dbReference type="InterPro" id="IPR000160">
    <property type="entry name" value="GGDEF_dom"/>
</dbReference>
<evidence type="ECO:0000256" key="3">
    <source>
        <dbReference type="ARBA" id="ARBA00012528"/>
    </source>
</evidence>
<keyword evidence="5" id="KW-0812">Transmembrane</keyword>
<keyword evidence="5" id="KW-0472">Membrane</keyword>
<keyword evidence="5" id="KW-1133">Transmembrane helix</keyword>
<evidence type="ECO:0000256" key="4">
    <source>
        <dbReference type="ARBA" id="ARBA00034247"/>
    </source>
</evidence>
<feature type="transmembrane region" description="Helical" evidence="5">
    <location>
        <begin position="27"/>
        <end position="44"/>
    </location>
</feature>
<evidence type="ECO:0000256" key="2">
    <source>
        <dbReference type="ARBA" id="ARBA00004533"/>
    </source>
</evidence>
<dbReference type="Pfam" id="PF00990">
    <property type="entry name" value="GGDEF"/>
    <property type="match status" value="1"/>
</dbReference>
<dbReference type="SMART" id="SM00267">
    <property type="entry name" value="GGDEF"/>
    <property type="match status" value="1"/>
</dbReference>
<evidence type="ECO:0000259" key="6">
    <source>
        <dbReference type="PROSITE" id="PS50887"/>
    </source>
</evidence>
<dbReference type="OrthoDB" id="9812260at2"/>
<feature type="transmembrane region" description="Helical" evidence="5">
    <location>
        <begin position="87"/>
        <end position="106"/>
    </location>
</feature>
<dbReference type="AlphaFoldDB" id="A0A1I5NBX3"/>
<proteinExistence type="predicted"/>
<accession>A0A1I5NBX3</accession>
<dbReference type="InterPro" id="IPR050469">
    <property type="entry name" value="Diguanylate_Cyclase"/>
</dbReference>
<dbReference type="InterPro" id="IPR043128">
    <property type="entry name" value="Rev_trsase/Diguanyl_cyclase"/>
</dbReference>
<evidence type="ECO:0000313" key="8">
    <source>
        <dbReference type="Proteomes" id="UP000198784"/>
    </source>
</evidence>
<dbReference type="SUPFAM" id="SSF55073">
    <property type="entry name" value="Nucleotide cyclase"/>
    <property type="match status" value="1"/>
</dbReference>
<dbReference type="PANTHER" id="PTHR45138:SF9">
    <property type="entry name" value="DIGUANYLATE CYCLASE DGCM-RELATED"/>
    <property type="match status" value="1"/>
</dbReference>
<dbReference type="RefSeq" id="WP_090498901.1">
    <property type="nucleotide sequence ID" value="NZ_FOWX01000006.1"/>
</dbReference>
<dbReference type="Proteomes" id="UP000198784">
    <property type="component" value="Unassembled WGS sequence"/>
</dbReference>
<dbReference type="GO" id="GO:0052621">
    <property type="term" value="F:diguanylate cyclase activity"/>
    <property type="evidence" value="ECO:0007669"/>
    <property type="project" value="UniProtKB-EC"/>
</dbReference>
<dbReference type="Gene3D" id="3.30.70.270">
    <property type="match status" value="1"/>
</dbReference>
<protein>
    <recommendedName>
        <fullName evidence="3">diguanylate cyclase</fullName>
        <ecNumber evidence="3">2.7.7.65</ecNumber>
    </recommendedName>
</protein>
<organism evidence="7 8">
    <name type="scientific">Pseudomonas borbori</name>
    <dbReference type="NCBI Taxonomy" id="289003"/>
    <lineage>
        <taxon>Bacteria</taxon>
        <taxon>Pseudomonadati</taxon>
        <taxon>Pseudomonadota</taxon>
        <taxon>Gammaproteobacteria</taxon>
        <taxon>Pseudomonadales</taxon>
        <taxon>Pseudomonadaceae</taxon>
        <taxon>Pseudomonas</taxon>
    </lineage>
</organism>
<dbReference type="PANTHER" id="PTHR45138">
    <property type="entry name" value="REGULATORY COMPONENTS OF SENSORY TRANSDUCTION SYSTEM"/>
    <property type="match status" value="1"/>
</dbReference>
<feature type="transmembrane region" description="Helical" evidence="5">
    <location>
        <begin position="167"/>
        <end position="184"/>
    </location>
</feature>
<name>A0A1I5NBX3_9PSED</name>